<dbReference type="AlphaFoldDB" id="A0AA35S4Z2"/>
<protein>
    <submittedName>
        <fullName evidence="1">Uncharacterized protein</fullName>
    </submittedName>
</protein>
<organism evidence="1 2">
    <name type="scientific">Geodia barretti</name>
    <name type="common">Barrett's horny sponge</name>
    <dbReference type="NCBI Taxonomy" id="519541"/>
    <lineage>
        <taxon>Eukaryota</taxon>
        <taxon>Metazoa</taxon>
        <taxon>Porifera</taxon>
        <taxon>Demospongiae</taxon>
        <taxon>Heteroscleromorpha</taxon>
        <taxon>Tetractinellida</taxon>
        <taxon>Astrophorina</taxon>
        <taxon>Geodiidae</taxon>
        <taxon>Geodia</taxon>
    </lineage>
</organism>
<dbReference type="Proteomes" id="UP001174909">
    <property type="component" value="Unassembled WGS sequence"/>
</dbReference>
<gene>
    <name evidence="1" type="ORF">GBAR_LOCUS13489</name>
</gene>
<sequence>MAPSCMQWTKWEAGNQGGNSIPPSLLVCLLGARFAVKGVAGVLVVMKKDNIASHVLLAIPVKLYEWVCTQILYGEGSSMTAGLIGSSKLQRYRLNQEEENDVNDSIKAVKSTFALQRKRRK</sequence>
<name>A0AA35S4Z2_GEOBA</name>
<evidence type="ECO:0000313" key="1">
    <source>
        <dbReference type="EMBL" id="CAI8023044.1"/>
    </source>
</evidence>
<reference evidence="1" key="1">
    <citation type="submission" date="2023-03" db="EMBL/GenBank/DDBJ databases">
        <authorList>
            <person name="Steffen K."/>
            <person name="Cardenas P."/>
        </authorList>
    </citation>
    <scope>NUCLEOTIDE SEQUENCE</scope>
</reference>
<dbReference type="EMBL" id="CASHTH010001990">
    <property type="protein sequence ID" value="CAI8023044.1"/>
    <property type="molecule type" value="Genomic_DNA"/>
</dbReference>
<accession>A0AA35S4Z2</accession>
<keyword evidence="2" id="KW-1185">Reference proteome</keyword>
<evidence type="ECO:0000313" key="2">
    <source>
        <dbReference type="Proteomes" id="UP001174909"/>
    </source>
</evidence>
<comment type="caution">
    <text evidence="1">The sequence shown here is derived from an EMBL/GenBank/DDBJ whole genome shotgun (WGS) entry which is preliminary data.</text>
</comment>
<proteinExistence type="predicted"/>